<sequence length="83" mass="9022">MKLIINTHQLDLLSSNFVIVEDGLHSNETNLIKEGGTPEYLVSLWISSYPAEIRIGTNMGSGGAMAIARKLFPNARVYSAKSA</sequence>
<name>A0A238VHD9_9FLAO</name>
<reference evidence="2" key="1">
    <citation type="submission" date="2017-06" db="EMBL/GenBank/DDBJ databases">
        <authorList>
            <person name="Varghese N."/>
            <person name="Submissions S."/>
        </authorList>
    </citation>
    <scope>NUCLEOTIDE SEQUENCE [LARGE SCALE GENOMIC DNA]</scope>
    <source>
        <strain evidence="2">DSM 27993</strain>
    </source>
</reference>
<evidence type="ECO:0000313" key="1">
    <source>
        <dbReference type="EMBL" id="SNR33810.1"/>
    </source>
</evidence>
<organism evidence="1 2">
    <name type="scientific">Lutibacter flavus</name>
    <dbReference type="NCBI Taxonomy" id="691689"/>
    <lineage>
        <taxon>Bacteria</taxon>
        <taxon>Pseudomonadati</taxon>
        <taxon>Bacteroidota</taxon>
        <taxon>Flavobacteriia</taxon>
        <taxon>Flavobacteriales</taxon>
        <taxon>Flavobacteriaceae</taxon>
        <taxon>Lutibacter</taxon>
    </lineage>
</organism>
<keyword evidence="2" id="KW-1185">Reference proteome</keyword>
<dbReference type="AlphaFoldDB" id="A0A238VHD9"/>
<gene>
    <name evidence="1" type="ORF">SAMN04488111_0510</name>
</gene>
<evidence type="ECO:0000313" key="2">
    <source>
        <dbReference type="Proteomes" id="UP000198412"/>
    </source>
</evidence>
<proteinExistence type="predicted"/>
<dbReference type="Proteomes" id="UP000198412">
    <property type="component" value="Unassembled WGS sequence"/>
</dbReference>
<dbReference type="EMBL" id="FZNX01000001">
    <property type="protein sequence ID" value="SNR33810.1"/>
    <property type="molecule type" value="Genomic_DNA"/>
</dbReference>
<accession>A0A238VHD9</accession>
<protein>
    <submittedName>
        <fullName evidence="1">Uncharacterized protein</fullName>
    </submittedName>
</protein>